<dbReference type="Gene3D" id="3.40.140.10">
    <property type="entry name" value="Cytidine Deaminase, domain 2"/>
    <property type="match status" value="1"/>
</dbReference>
<dbReference type="OrthoDB" id="10266268at2759"/>
<sequence length="389" mass="43484">MASESGARQAQKRWELENEVTMCVDDNEEGLTSHLNKQERKMGAEAVGGSSSRDPGTSQVQANVGRDEFWKYDNEAQQAVAQQAPWTKDPHYFKTAYVSALALLKMAIHTKQGGNIEVMGMLQGKPVGDAIVVVDAFVLPVEGTETRVNAQAEAYEYMVEYNQRSKESGRQENVVGWYHSHPGYGCWLSGIDVNTQMLNQEYTEPFLAIVIDPIRTQAAGKVEIGAFRTYPKDYKAAEEGPNEYQTIPLNKVEDFGVHCKKYYSLDIQYFKSSLDSHLFELLWNKYWVSTLSSSKVVSGSDYLSGQVKDLVEKLEQVESNIAHAGRIGGLFLVSGDKKKQNLGRLSKIAQDGCKVATEQVHSMLSQILKDRLFNNNKKNKNEASDVMEA</sequence>
<dbReference type="AlphaFoldDB" id="A0A5B8N0Z3"/>
<dbReference type="InterPro" id="IPR037518">
    <property type="entry name" value="MPN"/>
</dbReference>
<organism evidence="10 11">
    <name type="scientific">Chloropicon primus</name>
    <dbReference type="NCBI Taxonomy" id="1764295"/>
    <lineage>
        <taxon>Eukaryota</taxon>
        <taxon>Viridiplantae</taxon>
        <taxon>Chlorophyta</taxon>
        <taxon>Chloropicophyceae</taxon>
        <taxon>Chloropicales</taxon>
        <taxon>Chloropicaceae</taxon>
        <taxon>Chloropicon</taxon>
    </lineage>
</organism>
<comment type="similarity">
    <text evidence="1">Belongs to the peptidase M67A family. CSN5 subfamily.</text>
</comment>
<evidence type="ECO:0000256" key="1">
    <source>
        <dbReference type="ARBA" id="ARBA00006008"/>
    </source>
</evidence>
<keyword evidence="7" id="KW-0482">Metalloprotease</keyword>
<dbReference type="Pfam" id="PF01398">
    <property type="entry name" value="JAB"/>
    <property type="match status" value="1"/>
</dbReference>
<reference evidence="10 11" key="1">
    <citation type="submission" date="2018-07" db="EMBL/GenBank/DDBJ databases">
        <title>The complete nuclear genome of the prasinophyte Chloropicon primus (CCMP1205).</title>
        <authorList>
            <person name="Pombert J.-F."/>
            <person name="Otis C."/>
            <person name="Turmel M."/>
            <person name="Lemieux C."/>
        </authorList>
    </citation>
    <scope>NUCLEOTIDE SEQUENCE [LARGE SCALE GENOMIC DNA]</scope>
    <source>
        <strain evidence="10 11">CCMP1205</strain>
    </source>
</reference>
<evidence type="ECO:0000259" key="9">
    <source>
        <dbReference type="PROSITE" id="PS50249"/>
    </source>
</evidence>
<evidence type="ECO:0000256" key="7">
    <source>
        <dbReference type="ARBA" id="ARBA00023049"/>
    </source>
</evidence>
<keyword evidence="4" id="KW-0736">Signalosome</keyword>
<feature type="region of interest" description="Disordered" evidence="8">
    <location>
        <begin position="27"/>
        <end position="60"/>
    </location>
</feature>
<dbReference type="InterPro" id="IPR040961">
    <property type="entry name" value="CSN5_C"/>
</dbReference>
<evidence type="ECO:0000313" key="10">
    <source>
        <dbReference type="EMBL" id="QDZ25490.1"/>
    </source>
</evidence>
<evidence type="ECO:0000256" key="3">
    <source>
        <dbReference type="ARBA" id="ARBA00022723"/>
    </source>
</evidence>
<keyword evidence="3" id="KW-0479">Metal-binding</keyword>
<evidence type="ECO:0000256" key="5">
    <source>
        <dbReference type="ARBA" id="ARBA00022801"/>
    </source>
</evidence>
<gene>
    <name evidence="10" type="ORF">A3770_17p80080</name>
</gene>
<dbReference type="Proteomes" id="UP000316726">
    <property type="component" value="Chromosome 17"/>
</dbReference>
<feature type="compositionally biased region" description="Polar residues" evidence="8">
    <location>
        <begin position="49"/>
        <end position="60"/>
    </location>
</feature>
<dbReference type="FunFam" id="3.40.140.10:FF:000003">
    <property type="entry name" value="COP9 signalosome complex subunit 5"/>
    <property type="match status" value="1"/>
</dbReference>
<dbReference type="STRING" id="1764295.A0A5B8N0Z3"/>
<keyword evidence="2" id="KW-0645">Protease</keyword>
<evidence type="ECO:0000256" key="8">
    <source>
        <dbReference type="SAM" id="MobiDB-lite"/>
    </source>
</evidence>
<feature type="domain" description="MPN" evidence="9">
    <location>
        <begin position="96"/>
        <end position="233"/>
    </location>
</feature>
<dbReference type="Pfam" id="PF18323">
    <property type="entry name" value="CSN5_C"/>
    <property type="match status" value="1"/>
</dbReference>
<evidence type="ECO:0000256" key="6">
    <source>
        <dbReference type="ARBA" id="ARBA00022833"/>
    </source>
</evidence>
<dbReference type="GO" id="GO:0008180">
    <property type="term" value="C:COP9 signalosome"/>
    <property type="evidence" value="ECO:0007669"/>
    <property type="project" value="UniProtKB-KW"/>
</dbReference>
<name>A0A5B8N0Z3_9CHLO</name>
<dbReference type="GO" id="GO:0006508">
    <property type="term" value="P:proteolysis"/>
    <property type="evidence" value="ECO:0007669"/>
    <property type="project" value="UniProtKB-KW"/>
</dbReference>
<dbReference type="EMBL" id="CP031050">
    <property type="protein sequence ID" value="QDZ25490.1"/>
    <property type="molecule type" value="Genomic_DNA"/>
</dbReference>
<accession>A0A5B8N0Z3</accession>
<evidence type="ECO:0000313" key="11">
    <source>
        <dbReference type="Proteomes" id="UP000316726"/>
    </source>
</evidence>
<dbReference type="CDD" id="cd08069">
    <property type="entry name" value="MPN_RPN11_CSN5"/>
    <property type="match status" value="1"/>
</dbReference>
<keyword evidence="6" id="KW-0862">Zinc</keyword>
<dbReference type="InterPro" id="IPR000555">
    <property type="entry name" value="JAMM/MPN+_dom"/>
</dbReference>
<dbReference type="InterPro" id="IPR050242">
    <property type="entry name" value="JAMM_MPN+_peptidase_M67A"/>
</dbReference>
<dbReference type="GO" id="GO:0008237">
    <property type="term" value="F:metallopeptidase activity"/>
    <property type="evidence" value="ECO:0007669"/>
    <property type="project" value="UniProtKB-KW"/>
</dbReference>
<evidence type="ECO:0000256" key="4">
    <source>
        <dbReference type="ARBA" id="ARBA00022790"/>
    </source>
</evidence>
<keyword evidence="5" id="KW-0378">Hydrolase</keyword>
<protein>
    <submittedName>
        <fullName evidence="10">Subunit 5 of COP signalosome</fullName>
    </submittedName>
</protein>
<keyword evidence="11" id="KW-1185">Reference proteome</keyword>
<dbReference type="PROSITE" id="PS50249">
    <property type="entry name" value="MPN"/>
    <property type="match status" value="1"/>
</dbReference>
<proteinExistence type="inferred from homology"/>
<dbReference type="SMART" id="SM00232">
    <property type="entry name" value="JAB_MPN"/>
    <property type="match status" value="1"/>
</dbReference>
<dbReference type="SUPFAM" id="SSF102712">
    <property type="entry name" value="JAB1/MPN domain"/>
    <property type="match status" value="1"/>
</dbReference>
<dbReference type="GO" id="GO:0046872">
    <property type="term" value="F:metal ion binding"/>
    <property type="evidence" value="ECO:0007669"/>
    <property type="project" value="UniProtKB-KW"/>
</dbReference>
<evidence type="ECO:0000256" key="2">
    <source>
        <dbReference type="ARBA" id="ARBA00022670"/>
    </source>
</evidence>
<dbReference type="PANTHER" id="PTHR10410">
    <property type="entry name" value="EUKARYOTIC TRANSLATION INITIATION FACTOR 3 -RELATED"/>
    <property type="match status" value="1"/>
</dbReference>